<protein>
    <submittedName>
        <fullName evidence="3">Uncharacterized protein</fullName>
    </submittedName>
</protein>
<accession>A0A7J6D7I7</accession>
<dbReference type="EMBL" id="JAAMOB010000003">
    <property type="protein sequence ID" value="KAF4115233.1"/>
    <property type="molecule type" value="Genomic_DNA"/>
</dbReference>
<keyword evidence="2" id="KW-0732">Signal</keyword>
<dbReference type="Proteomes" id="UP000579812">
    <property type="component" value="Unassembled WGS sequence"/>
</dbReference>
<feature type="signal peptide" evidence="2">
    <location>
        <begin position="1"/>
        <end position="19"/>
    </location>
</feature>
<evidence type="ECO:0000256" key="1">
    <source>
        <dbReference type="SAM" id="MobiDB-lite"/>
    </source>
</evidence>
<evidence type="ECO:0000313" key="4">
    <source>
        <dbReference type="Proteomes" id="UP000579812"/>
    </source>
</evidence>
<evidence type="ECO:0000256" key="2">
    <source>
        <dbReference type="SAM" id="SignalP"/>
    </source>
</evidence>
<feature type="chain" id="PRO_5029846677" evidence="2">
    <location>
        <begin position="20"/>
        <end position="294"/>
    </location>
</feature>
<organism evidence="3 4">
    <name type="scientific">Onychostoma macrolepis</name>
    <dbReference type="NCBI Taxonomy" id="369639"/>
    <lineage>
        <taxon>Eukaryota</taxon>
        <taxon>Metazoa</taxon>
        <taxon>Chordata</taxon>
        <taxon>Craniata</taxon>
        <taxon>Vertebrata</taxon>
        <taxon>Euteleostomi</taxon>
        <taxon>Actinopterygii</taxon>
        <taxon>Neopterygii</taxon>
        <taxon>Teleostei</taxon>
        <taxon>Ostariophysi</taxon>
        <taxon>Cypriniformes</taxon>
        <taxon>Cyprinidae</taxon>
        <taxon>Acrossocheilinae</taxon>
        <taxon>Onychostoma</taxon>
    </lineage>
</organism>
<comment type="caution">
    <text evidence="3">The sequence shown here is derived from an EMBL/GenBank/DDBJ whole genome shotgun (WGS) entry which is preliminary data.</text>
</comment>
<keyword evidence="4" id="KW-1185">Reference proteome</keyword>
<sequence length="294" mass="32613">MPCSILSLVIFSFLRYIQRVFELCLDSGRVLRPEQNWLYCWALDRDPLYPESPPASPSLQHILPKQALLSPLERDPMSHSNVLCHLLALREQWAACLWGGDAGERGSGIGPPPTKNKRLSDGGPADPSLAKWELCSEVPAFRDYEKPNERAEVLSRLCCALCPSALLTNRSAESSGRMAGCQSERGTESDEGGQCVDRRQHLSLRKCRDVTAPPRWHLRRVQTAPSGESWPLYLGRRSLRWICRSLAPRSGQALAAAGVGKGSEMVELELLTLRSRPCQPVHVSSHQSPRALSS</sequence>
<evidence type="ECO:0000313" key="3">
    <source>
        <dbReference type="EMBL" id="KAF4115233.1"/>
    </source>
</evidence>
<name>A0A7J6D7I7_9TELE</name>
<proteinExistence type="predicted"/>
<gene>
    <name evidence="3" type="ORF">G5714_002722</name>
</gene>
<feature type="region of interest" description="Disordered" evidence="1">
    <location>
        <begin position="106"/>
        <end position="125"/>
    </location>
</feature>
<dbReference type="AlphaFoldDB" id="A0A7J6D7I7"/>
<reference evidence="3 4" key="1">
    <citation type="submission" date="2020-04" db="EMBL/GenBank/DDBJ databases">
        <title>Chromosome-level genome assembly of a cyprinid fish Onychostoma macrolepis by integration of Nanopore Sequencing, Bionano and Hi-C technology.</title>
        <authorList>
            <person name="Wang D."/>
        </authorList>
    </citation>
    <scope>NUCLEOTIDE SEQUENCE [LARGE SCALE GENOMIC DNA]</scope>
    <source>
        <strain evidence="3">SWU-2019</strain>
        <tissue evidence="3">Muscle</tissue>
    </source>
</reference>